<evidence type="ECO:0000313" key="3">
    <source>
        <dbReference type="Proteomes" id="UP000035955"/>
    </source>
</evidence>
<feature type="domain" description="NAD(P)-binding" evidence="1">
    <location>
        <begin position="8"/>
        <end position="152"/>
    </location>
</feature>
<proteinExistence type="predicted"/>
<keyword evidence="3" id="KW-1185">Reference proteome</keyword>
<dbReference type="RefSeq" id="WP_048442916.1">
    <property type="nucleotide sequence ID" value="NZ_LABY01000025.1"/>
</dbReference>
<dbReference type="PATRIC" id="fig|298794.3.peg.3933"/>
<dbReference type="PANTHER" id="PTHR14097:SF7">
    <property type="entry name" value="OXIDOREDUCTASE HTATIP2"/>
    <property type="match status" value="1"/>
</dbReference>
<comment type="caution">
    <text evidence="2">The sequence shown here is derived from an EMBL/GenBank/DDBJ whole genome shotgun (WGS) entry which is preliminary data.</text>
</comment>
<dbReference type="EMBL" id="LABY01000025">
    <property type="protein sequence ID" value="KMO42070.1"/>
    <property type="molecule type" value="Genomic_DNA"/>
</dbReference>
<dbReference type="OrthoDB" id="9798632at2"/>
<evidence type="ECO:0000313" key="2">
    <source>
        <dbReference type="EMBL" id="KMO42070.1"/>
    </source>
</evidence>
<dbReference type="Pfam" id="PF13460">
    <property type="entry name" value="NAD_binding_10"/>
    <property type="match status" value="1"/>
</dbReference>
<dbReference type="InterPro" id="IPR036291">
    <property type="entry name" value="NAD(P)-bd_dom_sf"/>
</dbReference>
<accession>A0A0J6T3R2</accession>
<name>A0A0J6T3R2_9HYPH</name>
<protein>
    <recommendedName>
        <fullName evidence="1">NAD(P)-binding domain-containing protein</fullName>
    </recommendedName>
</protein>
<dbReference type="Proteomes" id="UP000035955">
    <property type="component" value="Unassembled WGS sequence"/>
</dbReference>
<evidence type="ECO:0000259" key="1">
    <source>
        <dbReference type="Pfam" id="PF13460"/>
    </source>
</evidence>
<sequence>MTTVLIAGATGLVGGLALELALADSRIDRVVALTRRPVEPHTKLRNVVVDFSDLPADADWWNVDGVICALGTTRARTPSPNEYLAIDRDYPLAIAHLTRSQGATRFALVSSLGADPRSRFAYTRRKGELESKLAALAFPSLTIVRPSALDGQRESARLDERLAVAVLKSLAPVLPSPWRPSSATAMAGLLVEGVIAARPGIAVKTNADVGSCST</sequence>
<dbReference type="Gene3D" id="3.40.50.720">
    <property type="entry name" value="NAD(P)-binding Rossmann-like Domain"/>
    <property type="match status" value="1"/>
</dbReference>
<dbReference type="InterPro" id="IPR016040">
    <property type="entry name" value="NAD(P)-bd_dom"/>
</dbReference>
<dbReference type="AlphaFoldDB" id="A0A0J6T3R2"/>
<dbReference type="SUPFAM" id="SSF51735">
    <property type="entry name" value="NAD(P)-binding Rossmann-fold domains"/>
    <property type="match status" value="1"/>
</dbReference>
<gene>
    <name evidence="2" type="ORF">VQ02_04265</name>
</gene>
<organism evidence="2 3">
    <name type="scientific">Methylobacterium variabile</name>
    <dbReference type="NCBI Taxonomy" id="298794"/>
    <lineage>
        <taxon>Bacteria</taxon>
        <taxon>Pseudomonadati</taxon>
        <taxon>Pseudomonadota</taxon>
        <taxon>Alphaproteobacteria</taxon>
        <taxon>Hyphomicrobiales</taxon>
        <taxon>Methylobacteriaceae</taxon>
        <taxon>Methylobacterium</taxon>
    </lineage>
</organism>
<reference evidence="2 3" key="1">
    <citation type="submission" date="2015-03" db="EMBL/GenBank/DDBJ databases">
        <title>Genome sequencing of Methylobacterium variabile DSM 16961.</title>
        <authorList>
            <person name="Chaudhry V."/>
            <person name="Patil P.B."/>
        </authorList>
    </citation>
    <scope>NUCLEOTIDE SEQUENCE [LARGE SCALE GENOMIC DNA]</scope>
    <source>
        <strain evidence="2 3">DSM 16961</strain>
    </source>
</reference>
<dbReference type="PANTHER" id="PTHR14097">
    <property type="entry name" value="OXIDOREDUCTASE HTATIP2"/>
    <property type="match status" value="1"/>
</dbReference>